<reference evidence="8 9" key="1">
    <citation type="submission" date="2023-06" db="EMBL/GenBank/DDBJ databases">
        <title>Actinomyces orist ORNL 0101 HMT-893 genome.</title>
        <authorList>
            <person name="Johnston C.D."/>
            <person name="Chen T."/>
            <person name="Dewhirst F.E."/>
        </authorList>
    </citation>
    <scope>NUCLEOTIDE SEQUENCE [LARGE SCALE GENOMIC DNA]</scope>
    <source>
        <strain evidence="8 9">ORNL 0101</strain>
    </source>
</reference>
<dbReference type="PANTHER" id="PTHR37937:SF1">
    <property type="entry name" value="CONJUGATIVE TRANSFER: DNA TRANSPORT"/>
    <property type="match status" value="1"/>
</dbReference>
<evidence type="ECO:0000256" key="1">
    <source>
        <dbReference type="ARBA" id="ARBA00004651"/>
    </source>
</evidence>
<gene>
    <name evidence="8" type="ORF">QU665_07805</name>
</gene>
<organism evidence="8 9">
    <name type="scientific">Actinomyces oris</name>
    <dbReference type="NCBI Taxonomy" id="544580"/>
    <lineage>
        <taxon>Bacteria</taxon>
        <taxon>Bacillati</taxon>
        <taxon>Actinomycetota</taxon>
        <taxon>Actinomycetes</taxon>
        <taxon>Actinomycetales</taxon>
        <taxon>Actinomycetaceae</taxon>
        <taxon>Actinomyces</taxon>
    </lineage>
</organism>
<dbReference type="RefSeq" id="WP_256696916.1">
    <property type="nucleotide sequence ID" value="NZ_JAXBCZ010000001.1"/>
</dbReference>
<dbReference type="AlphaFoldDB" id="A0AAW9KRD1"/>
<keyword evidence="6" id="KW-0472">Membrane</keyword>
<comment type="caution">
    <text evidence="8">The sequence shown here is derived from an EMBL/GenBank/DDBJ whole genome shotgun (WGS) entry which is preliminary data.</text>
</comment>
<dbReference type="Gene3D" id="3.40.50.300">
    <property type="entry name" value="P-loop containing nucleotide triphosphate hydrolases"/>
    <property type="match status" value="1"/>
</dbReference>
<evidence type="ECO:0000256" key="7">
    <source>
        <dbReference type="SAM" id="MobiDB-lite"/>
    </source>
</evidence>
<evidence type="ECO:0000313" key="9">
    <source>
        <dbReference type="Proteomes" id="UP001289581"/>
    </source>
</evidence>
<dbReference type="EMBL" id="JAXBCZ010000001">
    <property type="protein sequence ID" value="MEA1304968.1"/>
    <property type="molecule type" value="Genomic_DNA"/>
</dbReference>
<evidence type="ECO:0000256" key="2">
    <source>
        <dbReference type="ARBA" id="ARBA00008806"/>
    </source>
</evidence>
<evidence type="ECO:0000256" key="4">
    <source>
        <dbReference type="ARBA" id="ARBA00022692"/>
    </source>
</evidence>
<comment type="subcellular location">
    <subcellularLocation>
        <location evidence="1">Cell membrane</location>
        <topology evidence="1">Multi-pass membrane protein</topology>
    </subcellularLocation>
</comment>
<name>A0AAW9KRD1_9ACTO</name>
<evidence type="ECO:0000313" key="8">
    <source>
        <dbReference type="EMBL" id="MEA1304968.1"/>
    </source>
</evidence>
<dbReference type="InterPro" id="IPR027417">
    <property type="entry name" value="P-loop_NTPase"/>
</dbReference>
<evidence type="ECO:0000256" key="6">
    <source>
        <dbReference type="ARBA" id="ARBA00023136"/>
    </source>
</evidence>
<protein>
    <submittedName>
        <fullName evidence="8">Type IV secretory system conjugative DNA transfer family protein</fullName>
    </submittedName>
</protein>
<keyword evidence="4" id="KW-0812">Transmembrane</keyword>
<sequence length="638" mass="71368">MTLISWWIGDKISWQIRTDHASGRTFSDVMDRFWFDLKSPFHVSWQMTDMLVGAGFAAAILMMWAYHVGARKATRPGEEHGSAKWATPRDIRPYVGNRSNDILFTRTESLSLDSRKTQRNLNALVIGSSGSGKSRYFVMPNLHQGNTSYVVTDPKGEVLAATGNKLLELGYEIRCLNLVDFARSDTFNPLAYFNPDQAEVDCAILTENFITNTTGKKPADGSDFWEKAERALLTALVAMVYFSKGGKGTLLDVVELLSRMTASEQNEEALSSVDELFLSTKDYIAEYEKNPDSDPASAKMFEGLRFACSQYNVYTQGAGETKKSVIISLGVRMAPLHMAPMRRILGSDTIKADQIGMRPTALFLVIPDTHQAFNFLASIFYETFFEKNIYIADHSGGRLPVPVQCYMDEFANIGKMPSFERKIAVMRSRGISTSVILQNYSQGKALYKDDWETIVGNCDSLLFLGGNEGSTTEFISKRLGKETITQEDNSDQRGAQGSWSRSYRSSGRELMTADEISRLPGNECLYFLRGVPPFRSRKLAALSEGYFEYMPTEAPEILSPEENLLLSPWEDRPEYNEADSNDDEFADISDDPDLAELADMSPSDLDEFGGEGDVEITVVLSDGRQDRQVIHLKDLDAF</sequence>
<evidence type="ECO:0000256" key="3">
    <source>
        <dbReference type="ARBA" id="ARBA00022475"/>
    </source>
</evidence>
<dbReference type="CDD" id="cd01127">
    <property type="entry name" value="TrwB_TraG_TraD_VirD4"/>
    <property type="match status" value="1"/>
</dbReference>
<keyword evidence="9" id="KW-1185">Reference proteome</keyword>
<feature type="region of interest" description="Disordered" evidence="7">
    <location>
        <begin position="482"/>
        <end position="504"/>
    </location>
</feature>
<accession>A0AAW9KRD1</accession>
<dbReference type="GO" id="GO:0005886">
    <property type="term" value="C:plasma membrane"/>
    <property type="evidence" value="ECO:0007669"/>
    <property type="project" value="UniProtKB-SubCell"/>
</dbReference>
<dbReference type="Pfam" id="PF02534">
    <property type="entry name" value="T4SS-DNA_transf"/>
    <property type="match status" value="1"/>
</dbReference>
<keyword evidence="5" id="KW-1133">Transmembrane helix</keyword>
<dbReference type="PANTHER" id="PTHR37937">
    <property type="entry name" value="CONJUGATIVE TRANSFER: DNA TRANSPORT"/>
    <property type="match status" value="1"/>
</dbReference>
<dbReference type="Proteomes" id="UP001289581">
    <property type="component" value="Unassembled WGS sequence"/>
</dbReference>
<dbReference type="InterPro" id="IPR051539">
    <property type="entry name" value="T4SS-coupling_protein"/>
</dbReference>
<dbReference type="InterPro" id="IPR003688">
    <property type="entry name" value="TraG/VirD4"/>
</dbReference>
<keyword evidence="3" id="KW-1003">Cell membrane</keyword>
<dbReference type="NCBIfam" id="NF045973">
    <property type="entry name" value="conju_CD1115"/>
    <property type="match status" value="1"/>
</dbReference>
<proteinExistence type="inferred from homology"/>
<dbReference type="SUPFAM" id="SSF52540">
    <property type="entry name" value="P-loop containing nucleoside triphosphate hydrolases"/>
    <property type="match status" value="1"/>
</dbReference>
<comment type="similarity">
    <text evidence="2">Belongs to the VirD4/TraG family.</text>
</comment>
<evidence type="ECO:0000256" key="5">
    <source>
        <dbReference type="ARBA" id="ARBA00022989"/>
    </source>
</evidence>